<dbReference type="EMBL" id="CAJOBA010036912">
    <property type="protein sequence ID" value="CAF4032291.1"/>
    <property type="molecule type" value="Genomic_DNA"/>
</dbReference>
<comment type="caution">
    <text evidence="9">The sequence shown here is derived from an EMBL/GenBank/DDBJ whole genome shotgun (WGS) entry which is preliminary data.</text>
</comment>
<sequence length="245" mass="27173">KIPWGPMLKSKGFWAVMIAMIFSDFGVYAMWTVVPAYMNEVLLFNIEQVRKRIMRNGFLSALPQLGSLIFVLSTGYVADYIVQQKIVRAITARKLFHTIGTISPAICLLIISFLNCTRRYLAVGLLAVGVALSGIMISGSYIVNVGDFSGIYSGIVFAICNTVSSFGGFCAPYITSVITRHKTTAQWRIAFLSYTGSFIISFIVFSLLAQGEIQPWAKDKNDNSDADVELRKDLFESDDKNDIIT</sequence>
<dbReference type="SUPFAM" id="SSF103473">
    <property type="entry name" value="MFS general substrate transporter"/>
    <property type="match status" value="1"/>
</dbReference>
<evidence type="ECO:0000313" key="11">
    <source>
        <dbReference type="Proteomes" id="UP000677228"/>
    </source>
</evidence>
<name>A0A8S2ES42_9BILA</name>
<feature type="transmembrane region" description="Helical" evidence="7">
    <location>
        <begin position="94"/>
        <end position="114"/>
    </location>
</feature>
<feature type="non-terminal residue" evidence="9">
    <location>
        <position position="1"/>
    </location>
</feature>
<feature type="transmembrane region" description="Helical" evidence="7">
    <location>
        <begin position="155"/>
        <end position="175"/>
    </location>
</feature>
<evidence type="ECO:0000313" key="10">
    <source>
        <dbReference type="EMBL" id="CAF4032291.1"/>
    </source>
</evidence>
<dbReference type="PROSITE" id="PS50850">
    <property type="entry name" value="MFS"/>
    <property type="match status" value="1"/>
</dbReference>
<dbReference type="InterPro" id="IPR036259">
    <property type="entry name" value="MFS_trans_sf"/>
</dbReference>
<protein>
    <recommendedName>
        <fullName evidence="8">Major facilitator superfamily (MFS) profile domain-containing protein</fullName>
    </recommendedName>
</protein>
<proteinExistence type="predicted"/>
<accession>A0A8S2ES42</accession>
<feature type="transmembrane region" description="Helical" evidence="7">
    <location>
        <begin position="12"/>
        <end position="38"/>
    </location>
</feature>
<dbReference type="GO" id="GO:0006820">
    <property type="term" value="P:monoatomic anion transport"/>
    <property type="evidence" value="ECO:0007669"/>
    <property type="project" value="TreeGrafter"/>
</dbReference>
<evidence type="ECO:0000256" key="2">
    <source>
        <dbReference type="ARBA" id="ARBA00022448"/>
    </source>
</evidence>
<dbReference type="AlphaFoldDB" id="A0A8S2ES42"/>
<dbReference type="PANTHER" id="PTHR11662:SF399">
    <property type="entry name" value="FI19708P1-RELATED"/>
    <property type="match status" value="1"/>
</dbReference>
<dbReference type="Gene3D" id="1.20.1250.20">
    <property type="entry name" value="MFS general substrate transporter like domains"/>
    <property type="match status" value="1"/>
</dbReference>
<dbReference type="GO" id="GO:0015293">
    <property type="term" value="F:symporter activity"/>
    <property type="evidence" value="ECO:0007669"/>
    <property type="project" value="UniProtKB-KW"/>
</dbReference>
<evidence type="ECO:0000256" key="6">
    <source>
        <dbReference type="ARBA" id="ARBA00023136"/>
    </source>
</evidence>
<comment type="subcellular location">
    <subcellularLocation>
        <location evidence="1">Membrane</location>
        <topology evidence="1">Multi-pass membrane protein</topology>
    </subcellularLocation>
</comment>
<dbReference type="EMBL" id="CAJNOK010015369">
    <property type="protein sequence ID" value="CAF1224056.1"/>
    <property type="molecule type" value="Genomic_DNA"/>
</dbReference>
<dbReference type="Proteomes" id="UP000682733">
    <property type="component" value="Unassembled WGS sequence"/>
</dbReference>
<feature type="domain" description="Major facilitator superfamily (MFS) profile" evidence="8">
    <location>
        <begin position="12"/>
        <end position="245"/>
    </location>
</feature>
<dbReference type="GO" id="GO:0016020">
    <property type="term" value="C:membrane"/>
    <property type="evidence" value="ECO:0007669"/>
    <property type="project" value="UniProtKB-SubCell"/>
</dbReference>
<dbReference type="FunFam" id="1.20.1250.20:FF:000003">
    <property type="entry name" value="Solute carrier family 17 member 3"/>
    <property type="match status" value="1"/>
</dbReference>
<keyword evidence="6 7" id="KW-0472">Membrane</keyword>
<keyword evidence="3 7" id="KW-0812">Transmembrane</keyword>
<evidence type="ECO:0000256" key="3">
    <source>
        <dbReference type="ARBA" id="ARBA00022692"/>
    </source>
</evidence>
<evidence type="ECO:0000256" key="1">
    <source>
        <dbReference type="ARBA" id="ARBA00004141"/>
    </source>
</evidence>
<keyword evidence="5 7" id="KW-1133">Transmembrane helix</keyword>
<evidence type="ECO:0000313" key="9">
    <source>
        <dbReference type="EMBL" id="CAF1224056.1"/>
    </source>
</evidence>
<evidence type="ECO:0000256" key="4">
    <source>
        <dbReference type="ARBA" id="ARBA00022847"/>
    </source>
</evidence>
<feature type="transmembrane region" description="Helical" evidence="7">
    <location>
        <begin position="58"/>
        <end position="82"/>
    </location>
</feature>
<feature type="transmembrane region" description="Helical" evidence="7">
    <location>
        <begin position="187"/>
        <end position="208"/>
    </location>
</feature>
<keyword evidence="2" id="KW-0813">Transport</keyword>
<dbReference type="InterPro" id="IPR020846">
    <property type="entry name" value="MFS_dom"/>
</dbReference>
<gene>
    <name evidence="9" type="ORF">OVA965_LOCUS25057</name>
    <name evidence="10" type="ORF">TMI583_LOCUS25783</name>
</gene>
<evidence type="ECO:0000256" key="5">
    <source>
        <dbReference type="ARBA" id="ARBA00022989"/>
    </source>
</evidence>
<organism evidence="9 11">
    <name type="scientific">Didymodactylos carnosus</name>
    <dbReference type="NCBI Taxonomy" id="1234261"/>
    <lineage>
        <taxon>Eukaryota</taxon>
        <taxon>Metazoa</taxon>
        <taxon>Spiralia</taxon>
        <taxon>Gnathifera</taxon>
        <taxon>Rotifera</taxon>
        <taxon>Eurotatoria</taxon>
        <taxon>Bdelloidea</taxon>
        <taxon>Philodinida</taxon>
        <taxon>Philodinidae</taxon>
        <taxon>Didymodactylos</taxon>
    </lineage>
</organism>
<feature type="transmembrane region" description="Helical" evidence="7">
    <location>
        <begin position="120"/>
        <end position="143"/>
    </location>
</feature>
<dbReference type="PANTHER" id="PTHR11662">
    <property type="entry name" value="SOLUTE CARRIER FAMILY 17"/>
    <property type="match status" value="1"/>
</dbReference>
<evidence type="ECO:0000256" key="7">
    <source>
        <dbReference type="SAM" id="Phobius"/>
    </source>
</evidence>
<evidence type="ECO:0000259" key="8">
    <source>
        <dbReference type="PROSITE" id="PS50850"/>
    </source>
</evidence>
<dbReference type="InterPro" id="IPR050382">
    <property type="entry name" value="MFS_Na/Anion_cotransporter"/>
</dbReference>
<dbReference type="Proteomes" id="UP000677228">
    <property type="component" value="Unassembled WGS sequence"/>
</dbReference>
<reference evidence="9" key="1">
    <citation type="submission" date="2021-02" db="EMBL/GenBank/DDBJ databases">
        <authorList>
            <person name="Nowell W R."/>
        </authorList>
    </citation>
    <scope>NUCLEOTIDE SEQUENCE</scope>
</reference>
<keyword evidence="4" id="KW-0769">Symport</keyword>